<reference evidence="1 2" key="1">
    <citation type="submission" date="2015-01" db="EMBL/GenBank/DDBJ databases">
        <title>Evolution of Trichinella species and genotypes.</title>
        <authorList>
            <person name="Korhonen P.K."/>
            <person name="Edoardo P."/>
            <person name="Giuseppe L.R."/>
            <person name="Gasser R.B."/>
        </authorList>
    </citation>
    <scope>NUCLEOTIDE SEQUENCE [LARGE SCALE GENOMIC DNA]</scope>
    <source>
        <strain evidence="1">ISS120</strain>
    </source>
</reference>
<protein>
    <submittedName>
        <fullName evidence="1">Uncharacterized protein</fullName>
    </submittedName>
</protein>
<organism evidence="1 2">
    <name type="scientific">Trichinella britovi</name>
    <name type="common">Parasitic roundworm</name>
    <dbReference type="NCBI Taxonomy" id="45882"/>
    <lineage>
        <taxon>Eukaryota</taxon>
        <taxon>Metazoa</taxon>
        <taxon>Ecdysozoa</taxon>
        <taxon>Nematoda</taxon>
        <taxon>Enoplea</taxon>
        <taxon>Dorylaimia</taxon>
        <taxon>Trichinellida</taxon>
        <taxon>Trichinellidae</taxon>
        <taxon>Trichinella</taxon>
    </lineage>
</organism>
<dbReference type="EMBL" id="JYDI01003265">
    <property type="protein sequence ID" value="KRY24226.1"/>
    <property type="molecule type" value="Genomic_DNA"/>
</dbReference>
<feature type="non-terminal residue" evidence="1">
    <location>
        <position position="118"/>
    </location>
</feature>
<name>A0A0V1AHB5_TRIBR</name>
<gene>
    <name evidence="1" type="ORF">T03_16733</name>
</gene>
<evidence type="ECO:0000313" key="2">
    <source>
        <dbReference type="Proteomes" id="UP000054653"/>
    </source>
</evidence>
<dbReference type="OrthoDB" id="10274029at2759"/>
<evidence type="ECO:0000313" key="1">
    <source>
        <dbReference type="EMBL" id="KRY24226.1"/>
    </source>
</evidence>
<keyword evidence="2" id="KW-1185">Reference proteome</keyword>
<sequence>MIVKDAPESTCIGMTTLFSETRTSGNGKVAITSLGAVRWLILYSSSSTAIELVAYRLGFAAPFFTVDCDFALQTRSMWPLQKSVLRQPIVAFEGFRLVSRIRVGLLVETLTSHQSCSA</sequence>
<proteinExistence type="predicted"/>
<comment type="caution">
    <text evidence="1">The sequence shown here is derived from an EMBL/GenBank/DDBJ whole genome shotgun (WGS) entry which is preliminary data.</text>
</comment>
<accession>A0A0V1AHB5</accession>
<dbReference type="AlphaFoldDB" id="A0A0V1AHB5"/>
<dbReference type="Proteomes" id="UP000054653">
    <property type="component" value="Unassembled WGS sequence"/>
</dbReference>